<protein>
    <submittedName>
        <fullName evidence="1">Uncharacterized protein</fullName>
    </submittedName>
</protein>
<reference evidence="1 2" key="1">
    <citation type="journal article" date="2022" name="Hortic Res">
        <title>A haplotype resolved chromosomal level avocado genome allows analysis of novel avocado genes.</title>
        <authorList>
            <person name="Nath O."/>
            <person name="Fletcher S.J."/>
            <person name="Hayward A."/>
            <person name="Shaw L.M."/>
            <person name="Masouleh A.K."/>
            <person name="Furtado A."/>
            <person name="Henry R.J."/>
            <person name="Mitter N."/>
        </authorList>
    </citation>
    <scope>NUCLEOTIDE SEQUENCE [LARGE SCALE GENOMIC DNA]</scope>
    <source>
        <strain evidence="2">cv. Hass</strain>
    </source>
</reference>
<keyword evidence="2" id="KW-1185">Reference proteome</keyword>
<name>A0ACC2LL71_PERAE</name>
<organism evidence="1 2">
    <name type="scientific">Persea americana</name>
    <name type="common">Avocado</name>
    <dbReference type="NCBI Taxonomy" id="3435"/>
    <lineage>
        <taxon>Eukaryota</taxon>
        <taxon>Viridiplantae</taxon>
        <taxon>Streptophyta</taxon>
        <taxon>Embryophyta</taxon>
        <taxon>Tracheophyta</taxon>
        <taxon>Spermatophyta</taxon>
        <taxon>Magnoliopsida</taxon>
        <taxon>Magnoliidae</taxon>
        <taxon>Laurales</taxon>
        <taxon>Lauraceae</taxon>
        <taxon>Persea</taxon>
    </lineage>
</organism>
<gene>
    <name evidence="1" type="ORF">MRB53_027469</name>
</gene>
<evidence type="ECO:0000313" key="2">
    <source>
        <dbReference type="Proteomes" id="UP001234297"/>
    </source>
</evidence>
<dbReference type="Proteomes" id="UP001234297">
    <property type="component" value="Chromosome 8"/>
</dbReference>
<sequence length="101" mass="11448">MQTTQSHISFLEFVGLLIQHSVGYLCIEDELISCDKLMNIIVRLNHTTSGLFHYPSLLHQLPHLCSAISPMASGVYYIKTLDRYSTLAPIQLDEVQFLLLV</sequence>
<accession>A0ACC2LL71</accession>
<proteinExistence type="predicted"/>
<dbReference type="EMBL" id="CM056816">
    <property type="protein sequence ID" value="KAJ8634133.1"/>
    <property type="molecule type" value="Genomic_DNA"/>
</dbReference>
<comment type="caution">
    <text evidence="1">The sequence shown here is derived from an EMBL/GenBank/DDBJ whole genome shotgun (WGS) entry which is preliminary data.</text>
</comment>
<evidence type="ECO:0000313" key="1">
    <source>
        <dbReference type="EMBL" id="KAJ8634133.1"/>
    </source>
</evidence>